<evidence type="ECO:0000313" key="1">
    <source>
        <dbReference type="EMBL" id="WBP84084.1"/>
    </source>
</evidence>
<organism evidence="1 2">
    <name type="scientific">Mycoplasmopsis edwardii</name>
    <dbReference type="NCBI Taxonomy" id="53558"/>
    <lineage>
        <taxon>Bacteria</taxon>
        <taxon>Bacillati</taxon>
        <taxon>Mycoplasmatota</taxon>
        <taxon>Mycoplasmoidales</taxon>
        <taxon>Metamycoplasmataceae</taxon>
        <taxon>Mycoplasmopsis</taxon>
    </lineage>
</organism>
<gene>
    <name evidence="1" type="ORF">Me_995_000030</name>
</gene>
<dbReference type="Proteomes" id="UP001213039">
    <property type="component" value="Chromosome"/>
</dbReference>
<sequence length="683" mass="79393">MNLTRKTSDFFKDFDAKFAYKNSNFGASFLGKKINIKLWQPLAKKVEVLIFKKHSDSKPFSMFEMKKEKVINENKNETFIWTLELKASEFRNMFYQYAITQEDGTKTIALDPFAKSMAPFNWEGEEDRVAKGAFIDFSSTRVGKKPRDLKTKWNNSVDANIYEMHVRDFTSLLKDTSFHKKKASFKNLIDAGIFKYLKKLNITHLQLLPIHSAYTVNDLNKKIYKKSQGTGWTTNYNWGYDPHNYFTINGLYSSKPSDPYSRIKDLKEFVDEAHKNGIGIILDVVYNHMMTNSTYENVLPGYYYRDNAEVKPVIYAPLADERDMTKKIIIDSLKYFVEEFNVDGFRFDLSCFHHKETLDEVASTLRAIKPNVILHGEAWPFSDLEFTKSYIKGARGNDIKFGYFNDTLRDAIKGSEHEGYHKGLIHTYSEENFKKYVTSVVAGLKDFDFKGTPHSALPYDLYNNDVKVNLSYAACHDGMTLWDKVNIFADNKSFMQRIEMYRQALMMTILTQGRQFILAGTELLQSKPCDMSGEEGYKCQVSPFDDFNEKPDNNAYSPNSYKTTDYTNGIKWDHLDKKEVQNYVFDFLSDLNKFRQKTEYLRLDTNEKVFSRVKFLFSDIKSGILIYSIANETNDKELLALHNFGNQDFKTNNYQGNLLFDSKIKSIKNVLQANSTQMIEREK</sequence>
<evidence type="ECO:0000313" key="2">
    <source>
        <dbReference type="Proteomes" id="UP001213039"/>
    </source>
</evidence>
<protein>
    <submittedName>
        <fullName evidence="1">Alpha-amylase family glycosyl hydrolase</fullName>
    </submittedName>
</protein>
<accession>A0ACD4PHD4</accession>
<proteinExistence type="predicted"/>
<keyword evidence="2" id="KW-1185">Reference proteome</keyword>
<name>A0ACD4PHD4_9BACT</name>
<keyword evidence="1" id="KW-0378">Hydrolase</keyword>
<reference evidence="1" key="1">
    <citation type="submission" date="2022-12" db="EMBL/GenBank/DDBJ databases">
        <authorList>
            <consortium name="Asia Pacific Centre for Animal Health"/>
            <person name="Klose S.M."/>
            <person name="Legione A.R."/>
            <person name="Monotti I."/>
            <person name="Bushell R."/>
            <person name="Marenda M.S."/>
            <person name="Sugiyama T."/>
            <person name="Browning G.F."/>
            <person name="Vaz P.K."/>
        </authorList>
    </citation>
    <scope>NUCLEOTIDE SEQUENCE</scope>
    <source>
        <strain evidence="1">Felid995</strain>
    </source>
</reference>
<dbReference type="EMBL" id="CP114370">
    <property type="protein sequence ID" value="WBP84084.1"/>
    <property type="molecule type" value="Genomic_DNA"/>
</dbReference>